<keyword evidence="10 18" id="KW-0808">Transferase</keyword>
<feature type="transmembrane region" description="Helical" evidence="20">
    <location>
        <begin position="117"/>
        <end position="136"/>
    </location>
</feature>
<dbReference type="EC" id="2.7.7.41" evidence="6 18"/>
<keyword evidence="15 20" id="KW-0472">Membrane</keyword>
<evidence type="ECO:0000313" key="22">
    <source>
        <dbReference type="Proteomes" id="UP000224915"/>
    </source>
</evidence>
<reference evidence="21 22" key="1">
    <citation type="submission" date="2017-10" db="EMBL/GenBank/DDBJ databases">
        <title>Sequencing the genomes of 1000 actinobacteria strains.</title>
        <authorList>
            <person name="Klenk H.-P."/>
        </authorList>
    </citation>
    <scope>NUCLEOTIDE SEQUENCE [LARGE SCALE GENOMIC DNA]</scope>
    <source>
        <strain evidence="21 22">DSM 21801</strain>
    </source>
</reference>
<evidence type="ECO:0000256" key="10">
    <source>
        <dbReference type="ARBA" id="ARBA00022679"/>
    </source>
</evidence>
<dbReference type="AlphaFoldDB" id="A0A2A9CY45"/>
<evidence type="ECO:0000256" key="7">
    <source>
        <dbReference type="ARBA" id="ARBA00019373"/>
    </source>
</evidence>
<evidence type="ECO:0000256" key="19">
    <source>
        <dbReference type="SAM" id="MobiDB-lite"/>
    </source>
</evidence>
<keyword evidence="12 18" id="KW-0548">Nucleotidyltransferase</keyword>
<sequence length="382" mass="38833">MSHDAPEPTRPLTRRELRERRAREAAAQEQAPQAAASQEQPAQDAAALTSAATTESALPAPSAVPAPAGPTDPAPPVAVPVTTDPDVVRAAVSDPLVPEPTPSAVESDQPSRAGRNLPVATGVGVGLGAVFVGSLFWRSELFIAFAFVLILAVVIELRSALATRDLQVPVLPIAVGSAGMFVSAYLGGAAALLVAFVATSGAVFVWCVLDNNGLPALRSGSAAVFVVAYVPFLASFLVLALTQPDGAWRVFLVVVAVVASDTGGYIAGVLWGRHPLAPTVSPKKSWEGFAGSLALACGASTAVVTLALGLAWWFGLVVGALATIAAVVGDLGESLIKRDLGLKDMGSVLPGHGGVLDRVDALLVAAPLLVSAFAFLAPVAAQ</sequence>
<dbReference type="GO" id="GO:0004605">
    <property type="term" value="F:phosphatidate cytidylyltransferase activity"/>
    <property type="evidence" value="ECO:0007669"/>
    <property type="project" value="UniProtKB-EC"/>
</dbReference>
<dbReference type="PROSITE" id="PS01315">
    <property type="entry name" value="CDS"/>
    <property type="match status" value="1"/>
</dbReference>
<feature type="transmembrane region" description="Helical" evidence="20">
    <location>
        <begin position="221"/>
        <end position="241"/>
    </location>
</feature>
<comment type="caution">
    <text evidence="21">The sequence shown here is derived from an EMBL/GenBank/DDBJ whole genome shotgun (WGS) entry which is preliminary data.</text>
</comment>
<evidence type="ECO:0000256" key="9">
    <source>
        <dbReference type="ARBA" id="ARBA00022516"/>
    </source>
</evidence>
<feature type="transmembrane region" description="Helical" evidence="20">
    <location>
        <begin position="142"/>
        <end position="161"/>
    </location>
</feature>
<evidence type="ECO:0000256" key="3">
    <source>
        <dbReference type="ARBA" id="ARBA00005119"/>
    </source>
</evidence>
<evidence type="ECO:0000256" key="1">
    <source>
        <dbReference type="ARBA" id="ARBA00001698"/>
    </source>
</evidence>
<keyword evidence="8" id="KW-1003">Cell membrane</keyword>
<evidence type="ECO:0000256" key="13">
    <source>
        <dbReference type="ARBA" id="ARBA00022989"/>
    </source>
</evidence>
<evidence type="ECO:0000256" key="6">
    <source>
        <dbReference type="ARBA" id="ARBA00012487"/>
    </source>
</evidence>
<evidence type="ECO:0000256" key="4">
    <source>
        <dbReference type="ARBA" id="ARBA00005189"/>
    </source>
</evidence>
<proteinExistence type="inferred from homology"/>
<keyword evidence="9" id="KW-0444">Lipid biosynthesis</keyword>
<name>A0A2A9CY45_9MICO</name>
<evidence type="ECO:0000256" key="16">
    <source>
        <dbReference type="ARBA" id="ARBA00023209"/>
    </source>
</evidence>
<organism evidence="21 22">
    <name type="scientific">Serinibacter salmoneus</name>
    <dbReference type="NCBI Taxonomy" id="556530"/>
    <lineage>
        <taxon>Bacteria</taxon>
        <taxon>Bacillati</taxon>
        <taxon>Actinomycetota</taxon>
        <taxon>Actinomycetes</taxon>
        <taxon>Micrococcales</taxon>
        <taxon>Beutenbergiaceae</taxon>
        <taxon>Serinibacter</taxon>
    </lineage>
</organism>
<feature type="compositionally biased region" description="Pro residues" evidence="19">
    <location>
        <begin position="62"/>
        <end position="78"/>
    </location>
</feature>
<keyword evidence="11 18" id="KW-0812">Transmembrane</keyword>
<dbReference type="Pfam" id="PF01148">
    <property type="entry name" value="CTP_transf_1"/>
    <property type="match status" value="1"/>
</dbReference>
<feature type="region of interest" description="Disordered" evidence="19">
    <location>
        <begin position="94"/>
        <end position="113"/>
    </location>
</feature>
<dbReference type="UniPathway" id="UPA00557">
    <property type="reaction ID" value="UER00614"/>
</dbReference>
<dbReference type="InterPro" id="IPR000374">
    <property type="entry name" value="PC_trans"/>
</dbReference>
<feature type="transmembrane region" description="Helical" evidence="20">
    <location>
        <begin position="361"/>
        <end position="381"/>
    </location>
</feature>
<evidence type="ECO:0000256" key="20">
    <source>
        <dbReference type="SAM" id="Phobius"/>
    </source>
</evidence>
<comment type="pathway">
    <text evidence="3 18">Phospholipid metabolism; CDP-diacylglycerol biosynthesis; CDP-diacylglycerol from sn-glycerol 3-phosphate: step 3/3.</text>
</comment>
<keyword evidence="13 20" id="KW-1133">Transmembrane helix</keyword>
<accession>A0A2A9CY45</accession>
<dbReference type="PANTHER" id="PTHR46382:SF1">
    <property type="entry name" value="PHOSPHATIDATE CYTIDYLYLTRANSFERASE"/>
    <property type="match status" value="1"/>
</dbReference>
<evidence type="ECO:0000256" key="5">
    <source>
        <dbReference type="ARBA" id="ARBA00010185"/>
    </source>
</evidence>
<gene>
    <name evidence="21" type="ORF">ATL40_0882</name>
</gene>
<evidence type="ECO:0000256" key="11">
    <source>
        <dbReference type="ARBA" id="ARBA00022692"/>
    </source>
</evidence>
<evidence type="ECO:0000313" key="21">
    <source>
        <dbReference type="EMBL" id="PFG19323.1"/>
    </source>
</evidence>
<evidence type="ECO:0000256" key="12">
    <source>
        <dbReference type="ARBA" id="ARBA00022695"/>
    </source>
</evidence>
<evidence type="ECO:0000256" key="18">
    <source>
        <dbReference type="RuleBase" id="RU003938"/>
    </source>
</evidence>
<keyword evidence="17" id="KW-1208">Phospholipid metabolism</keyword>
<dbReference type="RefSeq" id="WP_098468460.1">
    <property type="nucleotide sequence ID" value="NZ_PDJD01000001.1"/>
</dbReference>
<comment type="subcellular location">
    <subcellularLocation>
        <location evidence="2">Cell membrane</location>
        <topology evidence="2">Multi-pass membrane protein</topology>
    </subcellularLocation>
</comment>
<feature type="compositionally biased region" description="Low complexity" evidence="19">
    <location>
        <begin position="27"/>
        <end position="61"/>
    </location>
</feature>
<keyword evidence="16" id="KW-0594">Phospholipid biosynthesis</keyword>
<feature type="transmembrane region" description="Helical" evidence="20">
    <location>
        <begin position="293"/>
        <end position="314"/>
    </location>
</feature>
<dbReference type="Proteomes" id="UP000224915">
    <property type="component" value="Unassembled WGS sequence"/>
</dbReference>
<dbReference type="PANTHER" id="PTHR46382">
    <property type="entry name" value="PHOSPHATIDATE CYTIDYLYLTRANSFERASE"/>
    <property type="match status" value="1"/>
</dbReference>
<dbReference type="EMBL" id="PDJD01000001">
    <property type="protein sequence ID" value="PFG19323.1"/>
    <property type="molecule type" value="Genomic_DNA"/>
</dbReference>
<dbReference type="GO" id="GO:0016024">
    <property type="term" value="P:CDP-diacylglycerol biosynthetic process"/>
    <property type="evidence" value="ECO:0007669"/>
    <property type="project" value="UniProtKB-UniPathway"/>
</dbReference>
<feature type="transmembrane region" description="Helical" evidence="20">
    <location>
        <begin position="192"/>
        <end position="209"/>
    </location>
</feature>
<dbReference type="GO" id="GO:0005886">
    <property type="term" value="C:plasma membrane"/>
    <property type="evidence" value="ECO:0007669"/>
    <property type="project" value="UniProtKB-SubCell"/>
</dbReference>
<protein>
    <recommendedName>
        <fullName evidence="7 18">Phosphatidate cytidylyltransferase</fullName>
        <ecNumber evidence="6 18">2.7.7.41</ecNumber>
    </recommendedName>
</protein>
<evidence type="ECO:0000256" key="15">
    <source>
        <dbReference type="ARBA" id="ARBA00023136"/>
    </source>
</evidence>
<feature type="compositionally biased region" description="Basic and acidic residues" evidence="19">
    <location>
        <begin position="1"/>
        <end position="26"/>
    </location>
</feature>
<keyword evidence="22" id="KW-1185">Reference proteome</keyword>
<dbReference type="OrthoDB" id="9799199at2"/>
<comment type="pathway">
    <text evidence="4">Lipid metabolism.</text>
</comment>
<keyword evidence="14" id="KW-0443">Lipid metabolism</keyword>
<evidence type="ECO:0000256" key="14">
    <source>
        <dbReference type="ARBA" id="ARBA00023098"/>
    </source>
</evidence>
<comment type="similarity">
    <text evidence="5 18">Belongs to the CDS family.</text>
</comment>
<feature type="region of interest" description="Disordered" evidence="19">
    <location>
        <begin position="1"/>
        <end position="81"/>
    </location>
</feature>
<evidence type="ECO:0000256" key="8">
    <source>
        <dbReference type="ARBA" id="ARBA00022475"/>
    </source>
</evidence>
<comment type="catalytic activity">
    <reaction evidence="1 18">
        <text>a 1,2-diacyl-sn-glycero-3-phosphate + CTP + H(+) = a CDP-1,2-diacyl-sn-glycerol + diphosphate</text>
        <dbReference type="Rhea" id="RHEA:16229"/>
        <dbReference type="ChEBI" id="CHEBI:15378"/>
        <dbReference type="ChEBI" id="CHEBI:33019"/>
        <dbReference type="ChEBI" id="CHEBI:37563"/>
        <dbReference type="ChEBI" id="CHEBI:58332"/>
        <dbReference type="ChEBI" id="CHEBI:58608"/>
        <dbReference type="EC" id="2.7.7.41"/>
    </reaction>
</comment>
<evidence type="ECO:0000256" key="2">
    <source>
        <dbReference type="ARBA" id="ARBA00004651"/>
    </source>
</evidence>
<evidence type="ECO:0000256" key="17">
    <source>
        <dbReference type="ARBA" id="ARBA00023264"/>
    </source>
</evidence>
<feature type="transmembrane region" description="Helical" evidence="20">
    <location>
        <begin position="247"/>
        <end position="272"/>
    </location>
</feature>